<protein>
    <recommendedName>
        <fullName evidence="4">Histidine phosphatase family protein</fullName>
    </recommendedName>
</protein>
<evidence type="ECO:0000313" key="2">
    <source>
        <dbReference type="EMBL" id="KAF4657288.1"/>
    </source>
</evidence>
<organism evidence="2 3">
    <name type="scientific">Perkinsus chesapeaki</name>
    <name type="common">Clam parasite</name>
    <name type="synonym">Perkinsus andrewsi</name>
    <dbReference type="NCBI Taxonomy" id="330153"/>
    <lineage>
        <taxon>Eukaryota</taxon>
        <taxon>Sar</taxon>
        <taxon>Alveolata</taxon>
        <taxon>Perkinsozoa</taxon>
        <taxon>Perkinsea</taxon>
        <taxon>Perkinsida</taxon>
        <taxon>Perkinsidae</taxon>
        <taxon>Perkinsus</taxon>
    </lineage>
</organism>
<comment type="caution">
    <text evidence="2">The sequence shown here is derived from an EMBL/GenBank/DDBJ whole genome shotgun (WGS) entry which is preliminary data.</text>
</comment>
<reference evidence="2 3" key="1">
    <citation type="submission" date="2020-04" db="EMBL/GenBank/DDBJ databases">
        <title>Perkinsus chesapeaki whole genome sequence.</title>
        <authorList>
            <person name="Bogema D.R."/>
        </authorList>
    </citation>
    <scope>NUCLEOTIDE SEQUENCE [LARGE SCALE GENOMIC DNA]</scope>
    <source>
        <strain evidence="2">ATCC PRA-425</strain>
    </source>
</reference>
<sequence length="215" mass="23595">MTCPSNWIFIRHSKAPRPADPSPEADKKRVLSDEGKALASKSRQSYFIDFMKKSPKPVAFVSSPATRCLQTADAILGGKGDFDGEKKDTVTIENTEFRLCPYIWEGIIEASDFDGLFQKMGYAPLKEYRKTSESRKIVDNYGSIAIGKICELLPEETETVVVFGHAMGLAAMALQLVGGSCEQLEDLVQGEACGLHIQNGKFVGQLLADPSQQKN</sequence>
<dbReference type="AlphaFoldDB" id="A0A7J6LDF8"/>
<keyword evidence="3" id="KW-1185">Reference proteome</keyword>
<feature type="region of interest" description="Disordered" evidence="1">
    <location>
        <begin position="13"/>
        <end position="33"/>
    </location>
</feature>
<dbReference type="Proteomes" id="UP000591131">
    <property type="component" value="Unassembled WGS sequence"/>
</dbReference>
<evidence type="ECO:0000313" key="3">
    <source>
        <dbReference type="Proteomes" id="UP000591131"/>
    </source>
</evidence>
<evidence type="ECO:0008006" key="4">
    <source>
        <dbReference type="Google" id="ProtNLM"/>
    </source>
</evidence>
<name>A0A7J6LDF8_PERCH</name>
<dbReference type="OrthoDB" id="415946at2759"/>
<dbReference type="Pfam" id="PF00300">
    <property type="entry name" value="His_Phos_1"/>
    <property type="match status" value="1"/>
</dbReference>
<dbReference type="SUPFAM" id="SSF53254">
    <property type="entry name" value="Phosphoglycerate mutase-like"/>
    <property type="match status" value="1"/>
</dbReference>
<feature type="compositionally biased region" description="Basic and acidic residues" evidence="1">
    <location>
        <begin position="24"/>
        <end position="33"/>
    </location>
</feature>
<evidence type="ECO:0000256" key="1">
    <source>
        <dbReference type="SAM" id="MobiDB-lite"/>
    </source>
</evidence>
<dbReference type="Gene3D" id="3.40.50.1240">
    <property type="entry name" value="Phosphoglycerate mutase-like"/>
    <property type="match status" value="1"/>
</dbReference>
<gene>
    <name evidence="2" type="ORF">FOL47_008523</name>
</gene>
<dbReference type="InterPro" id="IPR013078">
    <property type="entry name" value="His_Pase_superF_clade-1"/>
</dbReference>
<accession>A0A7J6LDF8</accession>
<proteinExistence type="predicted"/>
<dbReference type="InterPro" id="IPR029033">
    <property type="entry name" value="His_PPase_superfam"/>
</dbReference>
<dbReference type="EMBL" id="JAAPAO010000550">
    <property type="protein sequence ID" value="KAF4657288.1"/>
    <property type="molecule type" value="Genomic_DNA"/>
</dbReference>